<dbReference type="EMBL" id="JBHSXI010000011">
    <property type="protein sequence ID" value="MFC6889385.1"/>
    <property type="molecule type" value="Genomic_DNA"/>
</dbReference>
<dbReference type="PIRSF" id="PIRSF000429">
    <property type="entry name" value="Ac-CoA_Ac_transf"/>
    <property type="match status" value="1"/>
</dbReference>
<organism evidence="4 5">
    <name type="scientific">Halorubrum trueperi</name>
    <dbReference type="NCBI Taxonomy" id="2004704"/>
    <lineage>
        <taxon>Archaea</taxon>
        <taxon>Methanobacteriati</taxon>
        <taxon>Methanobacteriota</taxon>
        <taxon>Stenosarchaea group</taxon>
        <taxon>Halobacteria</taxon>
        <taxon>Halobacteriales</taxon>
        <taxon>Haloferacaceae</taxon>
        <taxon>Halorubrum</taxon>
    </lineage>
</organism>
<dbReference type="Pfam" id="PF22691">
    <property type="entry name" value="Thiolase_C_1"/>
    <property type="match status" value="1"/>
</dbReference>
<evidence type="ECO:0000313" key="5">
    <source>
        <dbReference type="Proteomes" id="UP001596333"/>
    </source>
</evidence>
<dbReference type="PANTHER" id="PTHR42870:SF1">
    <property type="entry name" value="NON-SPECIFIC LIPID-TRANSFER PROTEIN-LIKE 2"/>
    <property type="match status" value="1"/>
</dbReference>
<keyword evidence="5" id="KW-1185">Reference proteome</keyword>
<dbReference type="InterPro" id="IPR002155">
    <property type="entry name" value="Thiolase"/>
</dbReference>
<dbReference type="InterPro" id="IPR020616">
    <property type="entry name" value="Thiolase_N"/>
</dbReference>
<name>A0ABD5UIT3_9EURY</name>
<sequence length="375" mass="39063">MTEFANADDRSLVELLLAAAERALDDADSDAAAVDSVHVGNMAAEAFNARSGLANALAGSLGMTGAAARRIENTSASGASAFQSAFEAVASGRSERALAVGGEKMSDADTATATEIISRITHDREYEQGVTLPSFGGLAAAAYLHEYEGDRRDLARVAVKNHANAFANEYAQFRKRIDVDDVLDSPAIASPLHLYDCCPTSDGAAAVVISADPTDRTDGAVTIAACESAAGTHAVADREDPLEIESVRIAGRRAYDAAGFGANAIDVACIHDAFTVLEWLEMEELGLAPEGKAWRLTRDGETEIDGELPVNPGGGLKARGHPLGATGISQVVELVWQLRGDLPDDRAVERANRGLAVNVAGFGNNAVCTLLEAGA</sequence>
<dbReference type="Proteomes" id="UP001596333">
    <property type="component" value="Unassembled WGS sequence"/>
</dbReference>
<evidence type="ECO:0000259" key="3">
    <source>
        <dbReference type="Pfam" id="PF22691"/>
    </source>
</evidence>
<evidence type="ECO:0000259" key="2">
    <source>
        <dbReference type="Pfam" id="PF00108"/>
    </source>
</evidence>
<dbReference type="InterPro" id="IPR016039">
    <property type="entry name" value="Thiolase-like"/>
</dbReference>
<dbReference type="RefSeq" id="WP_379768268.1">
    <property type="nucleotide sequence ID" value="NZ_JBHSXI010000011.1"/>
</dbReference>
<dbReference type="AlphaFoldDB" id="A0ABD5UIT3"/>
<feature type="domain" description="Thiolase N-terminal" evidence="2">
    <location>
        <begin position="7"/>
        <end position="210"/>
    </location>
</feature>
<evidence type="ECO:0000313" key="4">
    <source>
        <dbReference type="EMBL" id="MFC6889385.1"/>
    </source>
</evidence>
<dbReference type="Gene3D" id="3.40.47.10">
    <property type="match status" value="1"/>
</dbReference>
<protein>
    <submittedName>
        <fullName evidence="4">Thiolase family protein</fullName>
    </submittedName>
</protein>
<evidence type="ECO:0000256" key="1">
    <source>
        <dbReference type="ARBA" id="ARBA00023229"/>
    </source>
</evidence>
<keyword evidence="1" id="KW-0414">Isoprene biosynthesis</keyword>
<feature type="domain" description="Thiolase C-terminal" evidence="3">
    <location>
        <begin position="232"/>
        <end position="372"/>
    </location>
</feature>
<dbReference type="SUPFAM" id="SSF53901">
    <property type="entry name" value="Thiolase-like"/>
    <property type="match status" value="1"/>
</dbReference>
<dbReference type="CDD" id="cd00829">
    <property type="entry name" value="SCP-x_thiolase"/>
    <property type="match status" value="1"/>
</dbReference>
<dbReference type="PANTHER" id="PTHR42870">
    <property type="entry name" value="ACETYL-COA C-ACETYLTRANSFERASE"/>
    <property type="match status" value="1"/>
</dbReference>
<gene>
    <name evidence="4" type="ORF">ACFQEY_10215</name>
</gene>
<dbReference type="GO" id="GO:0008299">
    <property type="term" value="P:isoprenoid biosynthetic process"/>
    <property type="evidence" value="ECO:0007669"/>
    <property type="project" value="UniProtKB-KW"/>
</dbReference>
<dbReference type="InterPro" id="IPR055140">
    <property type="entry name" value="Thiolase_C_2"/>
</dbReference>
<reference evidence="4 5" key="1">
    <citation type="journal article" date="2019" name="Int. J. Syst. Evol. Microbiol.">
        <title>The Global Catalogue of Microorganisms (GCM) 10K type strain sequencing project: providing services to taxonomists for standard genome sequencing and annotation.</title>
        <authorList>
            <consortium name="The Broad Institute Genomics Platform"/>
            <consortium name="The Broad Institute Genome Sequencing Center for Infectious Disease"/>
            <person name="Wu L."/>
            <person name="Ma J."/>
        </authorList>
    </citation>
    <scope>NUCLEOTIDE SEQUENCE [LARGE SCALE GENOMIC DNA]</scope>
    <source>
        <strain evidence="4 5">Y73</strain>
    </source>
</reference>
<accession>A0ABD5UIT3</accession>
<comment type="caution">
    <text evidence="4">The sequence shown here is derived from an EMBL/GenBank/DDBJ whole genome shotgun (WGS) entry which is preliminary data.</text>
</comment>
<dbReference type="Pfam" id="PF00108">
    <property type="entry name" value="Thiolase_N"/>
    <property type="match status" value="1"/>
</dbReference>
<proteinExistence type="predicted"/>